<evidence type="ECO:0000313" key="4">
    <source>
        <dbReference type="EMBL" id="MCC2131100.1"/>
    </source>
</evidence>
<feature type="domain" description="DUF4367" evidence="3">
    <location>
        <begin position="133"/>
        <end position="242"/>
    </location>
</feature>
<feature type="region of interest" description="Disordered" evidence="1">
    <location>
        <begin position="30"/>
        <end position="51"/>
    </location>
</feature>
<keyword evidence="2" id="KW-1133">Transmembrane helix</keyword>
<evidence type="ECO:0000256" key="2">
    <source>
        <dbReference type="SAM" id="Phobius"/>
    </source>
</evidence>
<dbReference type="AlphaFoldDB" id="A0AAE3AJD6"/>
<dbReference type="RefSeq" id="WP_302930215.1">
    <property type="nucleotide sequence ID" value="NZ_JAJEPW010000105.1"/>
</dbReference>
<comment type="caution">
    <text evidence="4">The sequence shown here is derived from an EMBL/GenBank/DDBJ whole genome shotgun (WGS) entry which is preliminary data.</text>
</comment>
<evidence type="ECO:0000313" key="5">
    <source>
        <dbReference type="Proteomes" id="UP001199319"/>
    </source>
</evidence>
<dbReference type="Pfam" id="PF14285">
    <property type="entry name" value="DUF4367"/>
    <property type="match status" value="1"/>
</dbReference>
<dbReference type="InterPro" id="IPR025377">
    <property type="entry name" value="DUF4367"/>
</dbReference>
<evidence type="ECO:0000256" key="1">
    <source>
        <dbReference type="SAM" id="MobiDB-lite"/>
    </source>
</evidence>
<dbReference type="Proteomes" id="UP001199319">
    <property type="component" value="Unassembled WGS sequence"/>
</dbReference>
<organism evidence="4 5">
    <name type="scientific">Brotocaccenecus cirricatena</name>
    <dbReference type="NCBI Taxonomy" id="3064195"/>
    <lineage>
        <taxon>Bacteria</taxon>
        <taxon>Bacillati</taxon>
        <taxon>Bacillota</taxon>
        <taxon>Clostridia</taxon>
        <taxon>Eubacteriales</taxon>
        <taxon>Oscillospiraceae</taxon>
        <taxon>Brotocaccenecus</taxon>
    </lineage>
</organism>
<keyword evidence="2" id="KW-0812">Transmembrane</keyword>
<reference evidence="4" key="1">
    <citation type="submission" date="2021-10" db="EMBL/GenBank/DDBJ databases">
        <title>Anaerobic single-cell dispensing facilitates the cultivation of human gut bacteria.</title>
        <authorList>
            <person name="Afrizal A."/>
        </authorList>
    </citation>
    <scope>NUCLEOTIDE SEQUENCE</scope>
    <source>
        <strain evidence="4">CLA-AA-H272</strain>
    </source>
</reference>
<name>A0AAE3AJD6_9FIRM</name>
<dbReference type="EMBL" id="JAJEPW010000105">
    <property type="protein sequence ID" value="MCC2131100.1"/>
    <property type="molecule type" value="Genomic_DNA"/>
</dbReference>
<accession>A0AAE3AJD6</accession>
<gene>
    <name evidence="4" type="ORF">LKD37_16630</name>
</gene>
<protein>
    <submittedName>
        <fullName evidence="4">DUF4367 domain-containing protein</fullName>
    </submittedName>
</protein>
<keyword evidence="5" id="KW-1185">Reference proteome</keyword>
<evidence type="ECO:0000259" key="3">
    <source>
        <dbReference type="Pfam" id="PF14285"/>
    </source>
</evidence>
<sequence>MTKQEMLYEQYNDALFRLLMHSVAQHQGQQYQEENQALKAQEGGPSETAKRRCLRTISRQVRRGHARAAARTASRVLSKAAVVMLLVISCLTAAFAVSPVFRSDALRWAVATFGDHAEYRFNQTEGGVQYQGIEVGWLPEGYELVENQNTNGTISRRYIRPSGSVEQRVDIRVMNFDGEGVFKVDTEANQLYQTIVHDTLATVIQRDESMQIIWMYPESNCIVMLCGDNISTETALRIAQSIVLS</sequence>
<proteinExistence type="predicted"/>
<keyword evidence="2" id="KW-0472">Membrane</keyword>
<feature type="transmembrane region" description="Helical" evidence="2">
    <location>
        <begin position="76"/>
        <end position="97"/>
    </location>
</feature>